<dbReference type="InterPro" id="IPR001867">
    <property type="entry name" value="OmpR/PhoB-type_DNA-bd"/>
</dbReference>
<reference evidence="9" key="1">
    <citation type="journal article" date="2019" name="Int. J. Syst. Evol. Microbiol.">
        <title>The Global Catalogue of Microorganisms (GCM) 10K type strain sequencing project: providing services to taxonomists for standard genome sequencing and annotation.</title>
        <authorList>
            <consortium name="The Broad Institute Genomics Platform"/>
            <consortium name="The Broad Institute Genome Sequencing Center for Infectious Disease"/>
            <person name="Wu L."/>
            <person name="Ma J."/>
        </authorList>
    </citation>
    <scope>NUCLEOTIDE SEQUENCE [LARGE SCALE GENOMIC DNA]</scope>
    <source>
        <strain evidence="9">JCM 17388</strain>
    </source>
</reference>
<dbReference type="PANTHER" id="PTHR35807">
    <property type="entry name" value="TRANSCRIPTIONAL REGULATOR REDD-RELATED"/>
    <property type="match status" value="1"/>
</dbReference>
<dbReference type="RefSeq" id="WP_344919022.1">
    <property type="nucleotide sequence ID" value="NZ_BAABAQ010000005.1"/>
</dbReference>
<dbReference type="SMART" id="SM01043">
    <property type="entry name" value="BTAD"/>
    <property type="match status" value="1"/>
</dbReference>
<evidence type="ECO:0000256" key="3">
    <source>
        <dbReference type="ARBA" id="ARBA00023125"/>
    </source>
</evidence>
<feature type="region of interest" description="Disordered" evidence="6">
    <location>
        <begin position="265"/>
        <end position="317"/>
    </location>
</feature>
<dbReference type="SUPFAM" id="SSF46894">
    <property type="entry name" value="C-terminal effector domain of the bipartite response regulators"/>
    <property type="match status" value="1"/>
</dbReference>
<organism evidence="8 9">
    <name type="scientific">Streptosporangium oxazolinicum</name>
    <dbReference type="NCBI Taxonomy" id="909287"/>
    <lineage>
        <taxon>Bacteria</taxon>
        <taxon>Bacillati</taxon>
        <taxon>Actinomycetota</taxon>
        <taxon>Actinomycetes</taxon>
        <taxon>Streptosporangiales</taxon>
        <taxon>Streptosporangiaceae</taxon>
        <taxon>Streptosporangium</taxon>
    </lineage>
</organism>
<keyword evidence="2" id="KW-0805">Transcription regulation</keyword>
<evidence type="ECO:0000259" key="7">
    <source>
        <dbReference type="PROSITE" id="PS51755"/>
    </source>
</evidence>
<keyword evidence="3 5" id="KW-0238">DNA-binding</keyword>
<dbReference type="CDD" id="cd15831">
    <property type="entry name" value="BTAD"/>
    <property type="match status" value="1"/>
</dbReference>
<proteinExistence type="inferred from homology"/>
<dbReference type="Gene3D" id="1.25.40.10">
    <property type="entry name" value="Tetratricopeptide repeat domain"/>
    <property type="match status" value="1"/>
</dbReference>
<feature type="domain" description="OmpR/PhoB-type" evidence="7">
    <location>
        <begin position="1"/>
        <end position="107"/>
    </location>
</feature>
<dbReference type="InterPro" id="IPR005158">
    <property type="entry name" value="BTAD"/>
</dbReference>
<comment type="similarity">
    <text evidence="1">Belongs to the AfsR/DnrI/RedD regulatory family.</text>
</comment>
<dbReference type="InterPro" id="IPR051677">
    <property type="entry name" value="AfsR-DnrI-RedD_regulator"/>
</dbReference>
<dbReference type="Pfam" id="PF13191">
    <property type="entry name" value="AAA_16"/>
    <property type="match status" value="1"/>
</dbReference>
<dbReference type="InterPro" id="IPR011990">
    <property type="entry name" value="TPR-like_helical_dom_sf"/>
</dbReference>
<dbReference type="Pfam" id="PF00486">
    <property type="entry name" value="Trans_reg_C"/>
    <property type="match status" value="1"/>
</dbReference>
<evidence type="ECO:0000313" key="9">
    <source>
        <dbReference type="Proteomes" id="UP001501251"/>
    </source>
</evidence>
<evidence type="ECO:0000256" key="2">
    <source>
        <dbReference type="ARBA" id="ARBA00023015"/>
    </source>
</evidence>
<dbReference type="InterPro" id="IPR027417">
    <property type="entry name" value="P-loop_NTPase"/>
</dbReference>
<dbReference type="SUPFAM" id="SSF52540">
    <property type="entry name" value="P-loop containing nucleoside triphosphate hydrolases"/>
    <property type="match status" value="1"/>
</dbReference>
<evidence type="ECO:0000313" key="8">
    <source>
        <dbReference type="EMBL" id="GAA4193115.1"/>
    </source>
</evidence>
<feature type="DNA-binding region" description="OmpR/PhoB-type" evidence="5">
    <location>
        <begin position="1"/>
        <end position="107"/>
    </location>
</feature>
<dbReference type="InterPro" id="IPR036388">
    <property type="entry name" value="WH-like_DNA-bd_sf"/>
</dbReference>
<sequence>MTKEDSPTSLTFRLFGPLEVTDQAGHSLDLGTRKQRALVAMLALEPGRVVSLDRLIDELWAGEPPSGATRTLQSYIAHLRRVLEPGRRPRTPPRVLLTREPGYLLAVTPGQVDLARFAAGAEEGRRALARGDHGEARRALEETLGLWRGEPLGEFTGQGFARPAVARLRELRATAVEDRFEARLALGESDACVPDLEALAEAHPYRERLWGLLVLALYRAGRQADALAALRRVRALLADELGIEPGPQLRRLERAVFEQATELELSGAAPGPPPGHRRHSTVPAPLPGDRWHPAVPVPHLGHRRHPAVPAPPSGERRPLAALAPLAPVPIPAGTLTPAGELMAGETLVAREAQLRLVAERLASARRGDGGVLLMTGEAGIGKTRLALASADEAAGRGFRVAWGRCVDGAAPAFWPWTQVLRECGWTDPFPGGAASADDGPGPDPDAALFELYERVVATLTSAGGPLLVVLEDLHWADASSLRLLAFVAGELARHPVLVVATLRPEPGDHPAQLRDTLGALSRERGTERVQLVPFGAGDVSSYLRLRRIPESPGLVGVLLERTGGNPFYLGELLRLRESEGEGCLAAGLPAGARDVIERRAARLPEETRELLRAAAVTGREVEIDVLEAVTGIPAERVMALLEPAVASGLLAEPPGGPDYRFSHALVRDALLAGLGRLARARLHLRTGECLEARPGTEPATLAHHFASAARVGGASRAVEHASRAARRATAQLAYTEAVELWELALNSLPADGDGGRARCALLTELGQARRTVGDATTARRDLDEAIELALRLGDRKALISAITVAGGLALWLWRPYGVVDAAMVAVLEDLLAGPLDDRDRAALLGTLAVELHYGPRRAEGERHAARAVEIARGLDDPALLARTLNNYLLACWVPGRNPERLRAAEEMLALPCLPRATELVARVFRMACLMRAGDLSGWDLDLARCERLIEEVRRPELEAMVRIAQTGRRTLEGRWADAESLVTRFGKMGYGSSVWGQEFRLLLTMFTCDRGRGRVPETLDGLLASAEDPSLAPLRPIAVLAALDSGRPDLARELVARWGTEVADDWIADFLIPVWGLVAAGLGVPDPGELYDRLAPHADQLIVAGTGSAAWGSTHLVLAELAARLGRAGRAREHAREAAETHRRLGLAHLEERSLRLLARLS</sequence>
<dbReference type="SMART" id="SM00862">
    <property type="entry name" value="Trans_reg_C"/>
    <property type="match status" value="1"/>
</dbReference>
<keyword evidence="4" id="KW-0804">Transcription</keyword>
<dbReference type="SUPFAM" id="SSF48452">
    <property type="entry name" value="TPR-like"/>
    <property type="match status" value="1"/>
</dbReference>
<dbReference type="CDD" id="cd00383">
    <property type="entry name" value="trans_reg_C"/>
    <property type="match status" value="1"/>
</dbReference>
<dbReference type="InterPro" id="IPR041664">
    <property type="entry name" value="AAA_16"/>
</dbReference>
<evidence type="ECO:0000256" key="6">
    <source>
        <dbReference type="SAM" id="MobiDB-lite"/>
    </source>
</evidence>
<name>A0ABP8AXN6_9ACTN</name>
<dbReference type="PROSITE" id="PS51755">
    <property type="entry name" value="OMPR_PHOB"/>
    <property type="match status" value="1"/>
</dbReference>
<evidence type="ECO:0000256" key="4">
    <source>
        <dbReference type="ARBA" id="ARBA00023163"/>
    </source>
</evidence>
<dbReference type="Proteomes" id="UP001501251">
    <property type="component" value="Unassembled WGS sequence"/>
</dbReference>
<dbReference type="Pfam" id="PF03704">
    <property type="entry name" value="BTAD"/>
    <property type="match status" value="1"/>
</dbReference>
<protein>
    <recommendedName>
        <fullName evidence="7">OmpR/PhoB-type domain-containing protein</fullName>
    </recommendedName>
</protein>
<evidence type="ECO:0000256" key="5">
    <source>
        <dbReference type="PROSITE-ProRule" id="PRU01091"/>
    </source>
</evidence>
<dbReference type="InterPro" id="IPR016032">
    <property type="entry name" value="Sig_transdc_resp-reg_C-effctor"/>
</dbReference>
<accession>A0ABP8AXN6</accession>
<keyword evidence="9" id="KW-1185">Reference proteome</keyword>
<comment type="caution">
    <text evidence="8">The sequence shown here is derived from an EMBL/GenBank/DDBJ whole genome shotgun (WGS) entry which is preliminary data.</text>
</comment>
<dbReference type="EMBL" id="BAABAQ010000005">
    <property type="protein sequence ID" value="GAA4193115.1"/>
    <property type="molecule type" value="Genomic_DNA"/>
</dbReference>
<evidence type="ECO:0000256" key="1">
    <source>
        <dbReference type="ARBA" id="ARBA00005820"/>
    </source>
</evidence>
<dbReference type="PANTHER" id="PTHR35807:SF1">
    <property type="entry name" value="TRANSCRIPTIONAL REGULATOR REDD"/>
    <property type="match status" value="1"/>
</dbReference>
<dbReference type="Gene3D" id="1.10.10.10">
    <property type="entry name" value="Winged helix-like DNA-binding domain superfamily/Winged helix DNA-binding domain"/>
    <property type="match status" value="1"/>
</dbReference>
<gene>
    <name evidence="8" type="ORF">GCM10022252_35630</name>
</gene>